<protein>
    <recommendedName>
        <fullName evidence="2">DUF6824 domain-containing protein</fullName>
    </recommendedName>
</protein>
<dbReference type="AlphaFoldDB" id="A0A9K3M680"/>
<evidence type="ECO:0000259" key="2">
    <source>
        <dbReference type="Pfam" id="PF20710"/>
    </source>
</evidence>
<evidence type="ECO:0000313" key="4">
    <source>
        <dbReference type="Proteomes" id="UP000693970"/>
    </source>
</evidence>
<dbReference type="EMBL" id="JAGRRH010000001">
    <property type="protein sequence ID" value="KAG7374540.1"/>
    <property type="molecule type" value="Genomic_DNA"/>
</dbReference>
<feature type="region of interest" description="Disordered" evidence="1">
    <location>
        <begin position="207"/>
        <end position="239"/>
    </location>
</feature>
<reference evidence="3" key="1">
    <citation type="journal article" date="2021" name="Sci. Rep.">
        <title>Diploid genomic architecture of Nitzschia inconspicua, an elite biomass production diatom.</title>
        <authorList>
            <person name="Oliver A."/>
            <person name="Podell S."/>
            <person name="Pinowska A."/>
            <person name="Traller J.C."/>
            <person name="Smith S.R."/>
            <person name="McClure R."/>
            <person name="Beliaev A."/>
            <person name="Bohutskyi P."/>
            <person name="Hill E.A."/>
            <person name="Rabines A."/>
            <person name="Zheng H."/>
            <person name="Allen L.Z."/>
            <person name="Kuo A."/>
            <person name="Grigoriev I.V."/>
            <person name="Allen A.E."/>
            <person name="Hazlebeck D."/>
            <person name="Allen E.E."/>
        </authorList>
    </citation>
    <scope>NUCLEOTIDE SEQUENCE</scope>
    <source>
        <strain evidence="3">Hildebrandi</strain>
    </source>
</reference>
<comment type="caution">
    <text evidence="3">The sequence shown here is derived from an EMBL/GenBank/DDBJ whole genome shotgun (WGS) entry which is preliminary data.</text>
</comment>
<feature type="domain" description="DUF6824" evidence="2">
    <location>
        <begin position="29"/>
        <end position="114"/>
    </location>
</feature>
<evidence type="ECO:0000313" key="3">
    <source>
        <dbReference type="EMBL" id="KAG7374540.1"/>
    </source>
</evidence>
<sequence length="320" mass="35713">MRNSTPAACMEANEGNQEEETILQVGEQDILFGRGGKSYSHPGNRLFRRLIFHHKDLYEDMKKPQHRQFLALSIVEAMRRSGAKFLRKDSTSDKGWKTVSDKEACIKTSQALRDASVRTKKCNKITRNESFIQANFIPDEDHDIQGKDRNVVSPCNSSSPTAGTMGPVSCLASHMQIAPTAHVQEDLEDIDHIDLETIQTLVRSLGATHPQSESTSFPSSARSATQPSGSKYWSKSKPTYRQKQAASMKSRSSFLVLDWLSKEVTNDRELPPAALQPLRQDHQSTISRCSISSISMLEAGLLGTDFDFDDFEIDSDSFPV</sequence>
<organism evidence="3 4">
    <name type="scientific">Nitzschia inconspicua</name>
    <dbReference type="NCBI Taxonomy" id="303405"/>
    <lineage>
        <taxon>Eukaryota</taxon>
        <taxon>Sar</taxon>
        <taxon>Stramenopiles</taxon>
        <taxon>Ochrophyta</taxon>
        <taxon>Bacillariophyta</taxon>
        <taxon>Bacillariophyceae</taxon>
        <taxon>Bacillariophycidae</taxon>
        <taxon>Bacillariales</taxon>
        <taxon>Bacillariaceae</taxon>
        <taxon>Nitzschia</taxon>
    </lineage>
</organism>
<name>A0A9K3M680_9STRA</name>
<gene>
    <name evidence="3" type="ORF">IV203_013635</name>
</gene>
<dbReference type="Proteomes" id="UP000693970">
    <property type="component" value="Unassembled WGS sequence"/>
</dbReference>
<proteinExistence type="predicted"/>
<dbReference type="Pfam" id="PF20710">
    <property type="entry name" value="DUF6824"/>
    <property type="match status" value="1"/>
</dbReference>
<feature type="compositionally biased region" description="Polar residues" evidence="1">
    <location>
        <begin position="209"/>
        <end position="239"/>
    </location>
</feature>
<evidence type="ECO:0000256" key="1">
    <source>
        <dbReference type="SAM" id="MobiDB-lite"/>
    </source>
</evidence>
<reference evidence="3" key="2">
    <citation type="submission" date="2021-04" db="EMBL/GenBank/DDBJ databases">
        <authorList>
            <person name="Podell S."/>
        </authorList>
    </citation>
    <scope>NUCLEOTIDE SEQUENCE</scope>
    <source>
        <strain evidence="3">Hildebrandi</strain>
    </source>
</reference>
<keyword evidence="4" id="KW-1185">Reference proteome</keyword>
<accession>A0A9K3M680</accession>
<dbReference type="InterPro" id="IPR049227">
    <property type="entry name" value="DUF6824"/>
</dbReference>